<keyword evidence="14" id="KW-1185">Reference proteome</keyword>
<feature type="region of interest" description="Disordered" evidence="10">
    <location>
        <begin position="1"/>
        <end position="53"/>
    </location>
</feature>
<evidence type="ECO:0000256" key="5">
    <source>
        <dbReference type="ARBA" id="ARBA00022737"/>
    </source>
</evidence>
<keyword evidence="4" id="KW-0479">Metal-binding</keyword>
<dbReference type="OrthoDB" id="1431934at2759"/>
<evidence type="ECO:0000256" key="10">
    <source>
        <dbReference type="SAM" id="MobiDB-lite"/>
    </source>
</evidence>
<protein>
    <recommendedName>
        <fullName evidence="2">RBR-type E3 ubiquitin transferase</fullName>
        <ecNumber evidence="2">2.3.2.31</ecNumber>
    </recommendedName>
</protein>
<evidence type="ECO:0000256" key="3">
    <source>
        <dbReference type="ARBA" id="ARBA00022679"/>
    </source>
</evidence>
<evidence type="ECO:0000256" key="1">
    <source>
        <dbReference type="ARBA" id="ARBA00001798"/>
    </source>
</evidence>
<feature type="domain" description="RING-type" evidence="11">
    <location>
        <begin position="112"/>
        <end position="170"/>
    </location>
</feature>
<reference evidence="13 14" key="1">
    <citation type="submission" date="2016-12" db="EMBL/GenBank/DDBJ databases">
        <title>The genomes of Aspergillus section Nigri reveals drivers in fungal speciation.</title>
        <authorList>
            <consortium name="DOE Joint Genome Institute"/>
            <person name="Vesth T.C."/>
            <person name="Nybo J."/>
            <person name="Theobald S."/>
            <person name="Brandl J."/>
            <person name="Frisvad J.C."/>
            <person name="Nielsen K.F."/>
            <person name="Lyhne E.K."/>
            <person name="Kogle M.E."/>
            <person name="Kuo A."/>
            <person name="Riley R."/>
            <person name="Clum A."/>
            <person name="Nolan M."/>
            <person name="Lipzen A."/>
            <person name="Salamov A."/>
            <person name="Henrissat B."/>
            <person name="Wiebenga A."/>
            <person name="De Vries R.P."/>
            <person name="Grigoriev I.V."/>
            <person name="Mortensen U.H."/>
            <person name="Andersen M.R."/>
            <person name="Baker S.E."/>
        </authorList>
    </citation>
    <scope>NUCLEOTIDE SEQUENCE [LARGE SCALE GENOMIC DNA]</scope>
    <source>
        <strain evidence="13 14">IBT 23096</strain>
    </source>
</reference>
<organism evidence="13 14">
    <name type="scientific">Aspergillus steynii IBT 23096</name>
    <dbReference type="NCBI Taxonomy" id="1392250"/>
    <lineage>
        <taxon>Eukaryota</taxon>
        <taxon>Fungi</taxon>
        <taxon>Dikarya</taxon>
        <taxon>Ascomycota</taxon>
        <taxon>Pezizomycotina</taxon>
        <taxon>Eurotiomycetes</taxon>
        <taxon>Eurotiomycetidae</taxon>
        <taxon>Eurotiales</taxon>
        <taxon>Aspergillaceae</taxon>
        <taxon>Aspergillus</taxon>
        <taxon>Aspergillus subgen. Circumdati</taxon>
    </lineage>
</organism>
<evidence type="ECO:0000313" key="14">
    <source>
        <dbReference type="Proteomes" id="UP000234275"/>
    </source>
</evidence>
<evidence type="ECO:0000256" key="4">
    <source>
        <dbReference type="ARBA" id="ARBA00022723"/>
    </source>
</evidence>
<dbReference type="GO" id="GO:0061630">
    <property type="term" value="F:ubiquitin protein ligase activity"/>
    <property type="evidence" value="ECO:0007669"/>
    <property type="project" value="UniProtKB-EC"/>
</dbReference>
<dbReference type="EC" id="2.3.2.31" evidence="2"/>
<dbReference type="SMART" id="SM00647">
    <property type="entry name" value="IBR"/>
    <property type="match status" value="2"/>
</dbReference>
<dbReference type="STRING" id="1392250.A0A2I2G8I6"/>
<dbReference type="GeneID" id="36550340"/>
<evidence type="ECO:0000259" key="12">
    <source>
        <dbReference type="PROSITE" id="PS51873"/>
    </source>
</evidence>
<feature type="compositionally biased region" description="Polar residues" evidence="10">
    <location>
        <begin position="279"/>
        <end position="297"/>
    </location>
</feature>
<gene>
    <name evidence="13" type="ORF">P170DRAFT_177197</name>
</gene>
<dbReference type="InterPro" id="IPR001841">
    <property type="entry name" value="Znf_RING"/>
</dbReference>
<dbReference type="CDD" id="cd20335">
    <property type="entry name" value="BRcat_RBR"/>
    <property type="match status" value="1"/>
</dbReference>
<sequence length="357" mass="40605">MNAPYPDEISYTTHTRDISPPPRYSLHEPLRPPQPNDRLTSTEQPGTLSAEDSTRHLTTSHIILDGESTSCWSDAFTASAVLSLLQRESLTPLPRPVTHNDINLREIPLLTCVVCFETFSDDYFPRTPITASCDHGSMPDTNICLACLRRSLDIQFSSPDTSSLACPLCHEQLSDEEVHRWASRQTFQTYDRMRTWQILEEDAEFVPCIQQNCGYGQLHAGGLEDPIVVCRSCGSRTCFIHRETPWHEGMTCTDYEEKINPRESELDIRELAQNEVPELSNTRRSSNDTQASSSSELTRPEAIEWVTRPCPHCSSPTARPSGCKFTRCESCLHEWCWDCGISWKWRHLDMDCILPPQ</sequence>
<keyword evidence="5" id="KW-0677">Repeat</keyword>
<evidence type="ECO:0000256" key="7">
    <source>
        <dbReference type="ARBA" id="ARBA00022786"/>
    </source>
</evidence>
<dbReference type="InterPro" id="IPR002867">
    <property type="entry name" value="IBR_dom"/>
</dbReference>
<feature type="compositionally biased region" description="Polar residues" evidence="10">
    <location>
        <begin position="37"/>
        <end position="53"/>
    </location>
</feature>
<dbReference type="PANTHER" id="PTHR11685">
    <property type="entry name" value="RBR FAMILY RING FINGER AND IBR DOMAIN-CONTAINING"/>
    <property type="match status" value="1"/>
</dbReference>
<evidence type="ECO:0000256" key="2">
    <source>
        <dbReference type="ARBA" id="ARBA00012251"/>
    </source>
</evidence>
<keyword evidence="3" id="KW-0808">Transferase</keyword>
<dbReference type="Gene3D" id="3.30.40.10">
    <property type="entry name" value="Zinc/RING finger domain, C3HC4 (zinc finger)"/>
    <property type="match status" value="1"/>
</dbReference>
<dbReference type="InterPro" id="IPR031127">
    <property type="entry name" value="E3_UB_ligase_RBR"/>
</dbReference>
<dbReference type="PROSITE" id="PS51873">
    <property type="entry name" value="TRIAD"/>
    <property type="match status" value="1"/>
</dbReference>
<keyword evidence="8" id="KW-0862">Zinc</keyword>
<keyword evidence="7" id="KW-0833">Ubl conjugation pathway</keyword>
<accession>A0A2I2G8I6</accession>
<evidence type="ECO:0000256" key="8">
    <source>
        <dbReference type="ARBA" id="ARBA00022833"/>
    </source>
</evidence>
<dbReference type="GO" id="GO:0008270">
    <property type="term" value="F:zinc ion binding"/>
    <property type="evidence" value="ECO:0007669"/>
    <property type="project" value="UniProtKB-KW"/>
</dbReference>
<proteinExistence type="predicted"/>
<comment type="caution">
    <text evidence="13">The sequence shown here is derived from an EMBL/GenBank/DDBJ whole genome shotgun (WGS) entry which is preliminary data.</text>
</comment>
<dbReference type="Gene3D" id="1.20.120.1750">
    <property type="match status" value="1"/>
</dbReference>
<evidence type="ECO:0000313" key="13">
    <source>
        <dbReference type="EMBL" id="PLB49184.1"/>
    </source>
</evidence>
<dbReference type="SUPFAM" id="SSF57850">
    <property type="entry name" value="RING/U-box"/>
    <property type="match status" value="3"/>
</dbReference>
<dbReference type="VEuPathDB" id="FungiDB:P170DRAFT_177197"/>
<comment type="catalytic activity">
    <reaction evidence="1">
        <text>[E2 ubiquitin-conjugating enzyme]-S-ubiquitinyl-L-cysteine + [acceptor protein]-L-lysine = [E2 ubiquitin-conjugating enzyme]-L-cysteine + [acceptor protein]-N(6)-ubiquitinyl-L-lysine.</text>
        <dbReference type="EC" id="2.3.2.31"/>
    </reaction>
</comment>
<dbReference type="EMBL" id="MSFO01000004">
    <property type="protein sequence ID" value="PLB49184.1"/>
    <property type="molecule type" value="Genomic_DNA"/>
</dbReference>
<dbReference type="RefSeq" id="XP_024704486.1">
    <property type="nucleotide sequence ID" value="XM_024842642.1"/>
</dbReference>
<dbReference type="InterPro" id="IPR044066">
    <property type="entry name" value="TRIAD_supradom"/>
</dbReference>
<dbReference type="Pfam" id="PF01485">
    <property type="entry name" value="IBR"/>
    <property type="match status" value="1"/>
</dbReference>
<dbReference type="InterPro" id="IPR013083">
    <property type="entry name" value="Znf_RING/FYVE/PHD"/>
</dbReference>
<dbReference type="AlphaFoldDB" id="A0A2I2G8I6"/>
<feature type="domain" description="RING-type" evidence="12">
    <location>
        <begin position="108"/>
        <end position="357"/>
    </location>
</feature>
<evidence type="ECO:0000256" key="6">
    <source>
        <dbReference type="ARBA" id="ARBA00022771"/>
    </source>
</evidence>
<dbReference type="Proteomes" id="UP000234275">
    <property type="component" value="Unassembled WGS sequence"/>
</dbReference>
<name>A0A2I2G8I6_9EURO</name>
<evidence type="ECO:0000259" key="11">
    <source>
        <dbReference type="PROSITE" id="PS50089"/>
    </source>
</evidence>
<dbReference type="Pfam" id="PF22191">
    <property type="entry name" value="IBR_1"/>
    <property type="match status" value="1"/>
</dbReference>
<dbReference type="CDD" id="cd20336">
    <property type="entry name" value="Rcat_RBR"/>
    <property type="match status" value="1"/>
</dbReference>
<dbReference type="PROSITE" id="PS50089">
    <property type="entry name" value="ZF_RING_2"/>
    <property type="match status" value="1"/>
</dbReference>
<keyword evidence="6 9" id="KW-0863">Zinc-finger</keyword>
<evidence type="ECO:0000256" key="9">
    <source>
        <dbReference type="PROSITE-ProRule" id="PRU00175"/>
    </source>
</evidence>
<feature type="region of interest" description="Disordered" evidence="10">
    <location>
        <begin position="277"/>
        <end position="298"/>
    </location>
</feature>
<dbReference type="GO" id="GO:0016567">
    <property type="term" value="P:protein ubiquitination"/>
    <property type="evidence" value="ECO:0007669"/>
    <property type="project" value="InterPro"/>
</dbReference>